<evidence type="ECO:0000256" key="1">
    <source>
        <dbReference type="ARBA" id="ARBA00004477"/>
    </source>
</evidence>
<feature type="domain" description="TLC" evidence="12">
    <location>
        <begin position="177"/>
        <end position="406"/>
    </location>
</feature>
<evidence type="ECO:0000313" key="13">
    <source>
        <dbReference type="EMBL" id="EIW82113.1"/>
    </source>
</evidence>
<gene>
    <name evidence="13" type="ORF">CONPUDRAFT_122681</name>
</gene>
<evidence type="ECO:0000256" key="6">
    <source>
        <dbReference type="ARBA" id="ARBA00022989"/>
    </source>
</evidence>
<evidence type="ECO:0000256" key="11">
    <source>
        <dbReference type="SAM" id="Phobius"/>
    </source>
</evidence>
<dbReference type="PANTHER" id="PTHR12560">
    <property type="entry name" value="LONGEVITY ASSURANCE FACTOR 1 LAG1"/>
    <property type="match status" value="1"/>
</dbReference>
<keyword evidence="14" id="KW-1185">Reference proteome</keyword>
<evidence type="ECO:0000256" key="9">
    <source>
        <dbReference type="PROSITE-ProRule" id="PRU00205"/>
    </source>
</evidence>
<sequence length="435" mass="50667">MSKEQTVNTGLHQRRENAGPLSRIETDPAHHLTGPFLTQTPLGGNTPSSGGSPVSTNGNGFPRTKAKLGFWDDITSFQWIIKPASSFKILVFFVILWANWAALAPYVATNLSNPFEPLLFISHRVPSSPPDDARYQKGYLDLVFIAYHIVFFSFLRQFITVTLCRPVARYFGIRKQGKIDRFGEQGYALVYFAVMGAWGYRIMTQLPTNWFQTKYFWIGSIPLTLILADYPHWDMKPELKRYYLMHSAYWCQQLIVLLLGLEKPRKDYTELVAHHFVTLWLIGWSYLINLTFIGNAVYMSMDIPDTFLAASKLLNYMRWEKTKVVSFIALLISWTYFRHWLNLKMLWSVWFEFDLISETNRSWAPETGAWLTWWMKYQIFAPILLLQILNLFWYFLILRIGYRAMLQAPMTDVRSDDEDDGDDGDDEPLIDKKSS</sequence>
<feature type="transmembrane region" description="Helical" evidence="11">
    <location>
        <begin position="215"/>
        <end position="231"/>
    </location>
</feature>
<keyword evidence="5" id="KW-0256">Endoplasmic reticulum</keyword>
<dbReference type="GeneID" id="19199709"/>
<dbReference type="InterPro" id="IPR006634">
    <property type="entry name" value="TLC-dom"/>
</dbReference>
<feature type="compositionally biased region" description="Polar residues" evidence="10">
    <location>
        <begin position="1"/>
        <end position="11"/>
    </location>
</feature>
<comment type="similarity">
    <text evidence="2">Belongs to the sphingosine N-acyltransferase family.</text>
</comment>
<evidence type="ECO:0000256" key="8">
    <source>
        <dbReference type="ARBA" id="ARBA00023180"/>
    </source>
</evidence>
<reference evidence="14" key="1">
    <citation type="journal article" date="2012" name="Science">
        <title>The Paleozoic origin of enzymatic lignin decomposition reconstructed from 31 fungal genomes.</title>
        <authorList>
            <person name="Floudas D."/>
            <person name="Binder M."/>
            <person name="Riley R."/>
            <person name="Barry K."/>
            <person name="Blanchette R.A."/>
            <person name="Henrissat B."/>
            <person name="Martinez A.T."/>
            <person name="Otillar R."/>
            <person name="Spatafora J.W."/>
            <person name="Yadav J.S."/>
            <person name="Aerts A."/>
            <person name="Benoit I."/>
            <person name="Boyd A."/>
            <person name="Carlson A."/>
            <person name="Copeland A."/>
            <person name="Coutinho P.M."/>
            <person name="de Vries R.P."/>
            <person name="Ferreira P."/>
            <person name="Findley K."/>
            <person name="Foster B."/>
            <person name="Gaskell J."/>
            <person name="Glotzer D."/>
            <person name="Gorecki P."/>
            <person name="Heitman J."/>
            <person name="Hesse C."/>
            <person name="Hori C."/>
            <person name="Igarashi K."/>
            <person name="Jurgens J.A."/>
            <person name="Kallen N."/>
            <person name="Kersten P."/>
            <person name="Kohler A."/>
            <person name="Kuees U."/>
            <person name="Kumar T.K.A."/>
            <person name="Kuo A."/>
            <person name="LaButti K."/>
            <person name="Larrondo L.F."/>
            <person name="Lindquist E."/>
            <person name="Ling A."/>
            <person name="Lombard V."/>
            <person name="Lucas S."/>
            <person name="Lundell T."/>
            <person name="Martin R."/>
            <person name="McLaughlin D.J."/>
            <person name="Morgenstern I."/>
            <person name="Morin E."/>
            <person name="Murat C."/>
            <person name="Nagy L.G."/>
            <person name="Nolan M."/>
            <person name="Ohm R.A."/>
            <person name="Patyshakuliyeva A."/>
            <person name="Rokas A."/>
            <person name="Ruiz-Duenas F.J."/>
            <person name="Sabat G."/>
            <person name="Salamov A."/>
            <person name="Samejima M."/>
            <person name="Schmutz J."/>
            <person name="Slot J.C."/>
            <person name="St John F."/>
            <person name="Stenlid J."/>
            <person name="Sun H."/>
            <person name="Sun S."/>
            <person name="Syed K."/>
            <person name="Tsang A."/>
            <person name="Wiebenga A."/>
            <person name="Young D."/>
            <person name="Pisabarro A."/>
            <person name="Eastwood D.C."/>
            <person name="Martin F."/>
            <person name="Cullen D."/>
            <person name="Grigoriev I.V."/>
            <person name="Hibbett D.S."/>
        </authorList>
    </citation>
    <scope>NUCLEOTIDE SEQUENCE [LARGE SCALE GENOMIC DNA]</scope>
    <source>
        <strain evidence="14">RWD-64-598 SS2</strain>
    </source>
</reference>
<evidence type="ECO:0000256" key="5">
    <source>
        <dbReference type="ARBA" id="ARBA00022824"/>
    </source>
</evidence>
<feature type="transmembrane region" description="Helical" evidence="11">
    <location>
        <begin position="243"/>
        <end position="261"/>
    </location>
</feature>
<dbReference type="GO" id="GO:0050291">
    <property type="term" value="F:sphingosine N-acyltransferase activity"/>
    <property type="evidence" value="ECO:0007669"/>
    <property type="project" value="InterPro"/>
</dbReference>
<dbReference type="PROSITE" id="PS50922">
    <property type="entry name" value="TLC"/>
    <property type="match status" value="1"/>
</dbReference>
<feature type="transmembrane region" description="Helical" evidence="11">
    <location>
        <begin position="144"/>
        <end position="164"/>
    </location>
</feature>
<dbReference type="OrthoDB" id="3053196at2759"/>
<feature type="transmembrane region" description="Helical" evidence="11">
    <location>
        <begin position="322"/>
        <end position="341"/>
    </location>
</feature>
<evidence type="ECO:0000256" key="2">
    <source>
        <dbReference type="ARBA" id="ARBA00009808"/>
    </source>
</evidence>
<dbReference type="KEGG" id="cput:CONPUDRAFT_122681"/>
<evidence type="ECO:0000256" key="4">
    <source>
        <dbReference type="ARBA" id="ARBA00022692"/>
    </source>
</evidence>
<organism evidence="13 14">
    <name type="scientific">Coniophora puteana (strain RWD-64-598)</name>
    <name type="common">Brown rot fungus</name>
    <dbReference type="NCBI Taxonomy" id="741705"/>
    <lineage>
        <taxon>Eukaryota</taxon>
        <taxon>Fungi</taxon>
        <taxon>Dikarya</taxon>
        <taxon>Basidiomycota</taxon>
        <taxon>Agaricomycotina</taxon>
        <taxon>Agaricomycetes</taxon>
        <taxon>Agaricomycetidae</taxon>
        <taxon>Boletales</taxon>
        <taxon>Coniophorineae</taxon>
        <taxon>Coniophoraceae</taxon>
        <taxon>Coniophora</taxon>
    </lineage>
</organism>
<dbReference type="Proteomes" id="UP000053558">
    <property type="component" value="Unassembled WGS sequence"/>
</dbReference>
<dbReference type="OMA" id="LCRLCML"/>
<dbReference type="GO" id="GO:0046513">
    <property type="term" value="P:ceramide biosynthetic process"/>
    <property type="evidence" value="ECO:0007669"/>
    <property type="project" value="InterPro"/>
</dbReference>
<feature type="transmembrane region" description="Helical" evidence="11">
    <location>
        <begin position="89"/>
        <end position="108"/>
    </location>
</feature>
<keyword evidence="6 11" id="KW-1133">Transmembrane helix</keyword>
<dbReference type="EMBL" id="JH711577">
    <property type="protein sequence ID" value="EIW82113.1"/>
    <property type="molecule type" value="Genomic_DNA"/>
</dbReference>
<evidence type="ECO:0000256" key="3">
    <source>
        <dbReference type="ARBA" id="ARBA00022679"/>
    </source>
</evidence>
<comment type="caution">
    <text evidence="13">The sequence shown here is derived from an EMBL/GenBank/DDBJ whole genome shotgun (WGS) entry which is preliminary data.</text>
</comment>
<feature type="transmembrane region" description="Helical" evidence="11">
    <location>
        <begin position="185"/>
        <end position="203"/>
    </location>
</feature>
<feature type="region of interest" description="Disordered" evidence="10">
    <location>
        <begin position="413"/>
        <end position="435"/>
    </location>
</feature>
<evidence type="ECO:0000256" key="7">
    <source>
        <dbReference type="ARBA" id="ARBA00023136"/>
    </source>
</evidence>
<evidence type="ECO:0000256" key="10">
    <source>
        <dbReference type="SAM" id="MobiDB-lite"/>
    </source>
</evidence>
<comment type="subcellular location">
    <subcellularLocation>
        <location evidence="1">Endoplasmic reticulum membrane</location>
        <topology evidence="1">Multi-pass membrane protein</topology>
    </subcellularLocation>
</comment>
<name>A0A5M3MSG6_CONPW</name>
<dbReference type="InterPro" id="IPR016439">
    <property type="entry name" value="Lag1/Lac1-like"/>
</dbReference>
<dbReference type="PANTHER" id="PTHR12560:SF11">
    <property type="entry name" value="CERAMIDE SYNTHASE LAC1-RELATED"/>
    <property type="match status" value="1"/>
</dbReference>
<protein>
    <submittedName>
        <fullName evidence="13">Longevity assurance proteins LAG1 LAC1</fullName>
    </submittedName>
</protein>
<accession>A0A5M3MSG6</accession>
<feature type="transmembrane region" description="Helical" evidence="11">
    <location>
        <begin position="281"/>
        <end position="301"/>
    </location>
</feature>
<feature type="region of interest" description="Disordered" evidence="10">
    <location>
        <begin position="1"/>
        <end position="58"/>
    </location>
</feature>
<dbReference type="RefSeq" id="XP_007767898.1">
    <property type="nucleotide sequence ID" value="XM_007769708.1"/>
</dbReference>
<feature type="transmembrane region" description="Helical" evidence="11">
    <location>
        <begin position="379"/>
        <end position="397"/>
    </location>
</feature>
<dbReference type="GO" id="GO:0005789">
    <property type="term" value="C:endoplasmic reticulum membrane"/>
    <property type="evidence" value="ECO:0007669"/>
    <property type="project" value="UniProtKB-SubCell"/>
</dbReference>
<dbReference type="Pfam" id="PF03798">
    <property type="entry name" value="TRAM_LAG1_CLN8"/>
    <property type="match status" value="1"/>
</dbReference>
<proteinExistence type="inferred from homology"/>
<keyword evidence="3" id="KW-0808">Transferase</keyword>
<dbReference type="SMART" id="SM00724">
    <property type="entry name" value="TLC"/>
    <property type="match status" value="1"/>
</dbReference>
<feature type="compositionally biased region" description="Acidic residues" evidence="10">
    <location>
        <begin position="415"/>
        <end position="428"/>
    </location>
</feature>
<dbReference type="AlphaFoldDB" id="A0A5M3MSG6"/>
<evidence type="ECO:0000313" key="14">
    <source>
        <dbReference type="Proteomes" id="UP000053558"/>
    </source>
</evidence>
<keyword evidence="4 9" id="KW-0812">Transmembrane</keyword>
<keyword evidence="7 9" id="KW-0472">Membrane</keyword>
<feature type="compositionally biased region" description="Polar residues" evidence="10">
    <location>
        <begin position="36"/>
        <end position="58"/>
    </location>
</feature>
<evidence type="ECO:0000259" key="12">
    <source>
        <dbReference type="PROSITE" id="PS50922"/>
    </source>
</evidence>
<keyword evidence="8" id="KW-0325">Glycoprotein</keyword>